<sequence length="99" mass="11473">MKEYFEAFFPLPSVLSYSILCTYYTGRYISCNIDAECMKYTRALLIVVQNLLSLGFELQNSSSFASCYPLSKCMETIRPVLRDTSFAFRYPLFNSIRTI</sequence>
<dbReference type="AlphaFoldDB" id="A0A8D8LNB9"/>
<accession>A0A8D8LNB9</accession>
<protein>
    <submittedName>
        <fullName evidence="1">Uncharacterized protein</fullName>
    </submittedName>
</protein>
<name>A0A8D8LNB9_9HEMI</name>
<reference evidence="1" key="1">
    <citation type="submission" date="2021-05" db="EMBL/GenBank/DDBJ databases">
        <authorList>
            <person name="Alioto T."/>
            <person name="Alioto T."/>
            <person name="Gomez Garrido J."/>
        </authorList>
    </citation>
    <scope>NUCLEOTIDE SEQUENCE</scope>
</reference>
<evidence type="ECO:0000313" key="1">
    <source>
        <dbReference type="EMBL" id="CAG6608506.1"/>
    </source>
</evidence>
<dbReference type="EMBL" id="HBUF01012054">
    <property type="protein sequence ID" value="CAG6608506.1"/>
    <property type="molecule type" value="Transcribed_RNA"/>
</dbReference>
<proteinExistence type="predicted"/>
<organism evidence="1">
    <name type="scientific">Cacopsylla melanoneura</name>
    <dbReference type="NCBI Taxonomy" id="428564"/>
    <lineage>
        <taxon>Eukaryota</taxon>
        <taxon>Metazoa</taxon>
        <taxon>Ecdysozoa</taxon>
        <taxon>Arthropoda</taxon>
        <taxon>Hexapoda</taxon>
        <taxon>Insecta</taxon>
        <taxon>Pterygota</taxon>
        <taxon>Neoptera</taxon>
        <taxon>Paraneoptera</taxon>
        <taxon>Hemiptera</taxon>
        <taxon>Sternorrhyncha</taxon>
        <taxon>Psylloidea</taxon>
        <taxon>Psyllidae</taxon>
        <taxon>Psyllinae</taxon>
        <taxon>Cacopsylla</taxon>
    </lineage>
</organism>